<dbReference type="RefSeq" id="WP_069307148.1">
    <property type="nucleotide sequence ID" value="NZ_MCRJ01000062.1"/>
</dbReference>
<gene>
    <name evidence="3" type="ORF">A6302_02565</name>
</gene>
<reference evidence="3 4" key="1">
    <citation type="submission" date="2016-07" db="EMBL/GenBank/DDBJ databases">
        <title>Draft Genome Sequence of Methylobrevis pamukkalensis PK2.</title>
        <authorList>
            <person name="Vasilenko O.V."/>
            <person name="Doronina N.V."/>
            <person name="Shmareva M.N."/>
            <person name="Tarlachkov S.V."/>
            <person name="Mustakhimov I."/>
            <person name="Trotsenko Y.A."/>
        </authorList>
    </citation>
    <scope>NUCLEOTIDE SEQUENCE [LARGE SCALE GENOMIC DNA]</scope>
    <source>
        <strain evidence="3 4">PK2</strain>
    </source>
</reference>
<evidence type="ECO:0000259" key="2">
    <source>
        <dbReference type="PROSITE" id="PS50110"/>
    </source>
</evidence>
<dbReference type="InterPro" id="IPR011006">
    <property type="entry name" value="CheY-like_superfamily"/>
</dbReference>
<evidence type="ECO:0000256" key="1">
    <source>
        <dbReference type="PROSITE-ProRule" id="PRU00169"/>
    </source>
</evidence>
<dbReference type="PROSITE" id="PS50110">
    <property type="entry name" value="RESPONSE_REGULATORY"/>
    <property type="match status" value="1"/>
</dbReference>
<feature type="domain" description="Response regulatory" evidence="2">
    <location>
        <begin position="1"/>
        <end position="108"/>
    </location>
</feature>
<accession>A0A1E3H2Q2</accession>
<keyword evidence="1" id="KW-0597">Phosphoprotein</keyword>
<evidence type="ECO:0000313" key="4">
    <source>
        <dbReference type="Proteomes" id="UP000094622"/>
    </source>
</evidence>
<protein>
    <submittedName>
        <fullName evidence="3">Two-component response regulator</fullName>
    </submittedName>
</protein>
<dbReference type="SMART" id="SM00448">
    <property type="entry name" value="REC"/>
    <property type="match status" value="1"/>
</dbReference>
<dbReference type="GO" id="GO:0000160">
    <property type="term" value="P:phosphorelay signal transduction system"/>
    <property type="evidence" value="ECO:0007669"/>
    <property type="project" value="InterPro"/>
</dbReference>
<dbReference type="Proteomes" id="UP000094622">
    <property type="component" value="Unassembled WGS sequence"/>
</dbReference>
<comment type="caution">
    <text evidence="3">The sequence shown here is derived from an EMBL/GenBank/DDBJ whole genome shotgun (WGS) entry which is preliminary data.</text>
</comment>
<organism evidence="3 4">
    <name type="scientific">Methylobrevis pamukkalensis</name>
    <dbReference type="NCBI Taxonomy" id="1439726"/>
    <lineage>
        <taxon>Bacteria</taxon>
        <taxon>Pseudomonadati</taxon>
        <taxon>Pseudomonadota</taxon>
        <taxon>Alphaproteobacteria</taxon>
        <taxon>Hyphomicrobiales</taxon>
        <taxon>Pleomorphomonadaceae</taxon>
        <taxon>Methylobrevis</taxon>
    </lineage>
</organism>
<dbReference type="EMBL" id="MCRJ01000062">
    <property type="protein sequence ID" value="ODN70086.1"/>
    <property type="molecule type" value="Genomic_DNA"/>
</dbReference>
<dbReference type="SUPFAM" id="SSF52172">
    <property type="entry name" value="CheY-like"/>
    <property type="match status" value="1"/>
</dbReference>
<keyword evidence="4" id="KW-1185">Reference proteome</keyword>
<dbReference type="Gene3D" id="1.10.1740.10">
    <property type="match status" value="1"/>
</dbReference>
<dbReference type="AlphaFoldDB" id="A0A1E3H2Q2"/>
<evidence type="ECO:0000313" key="3">
    <source>
        <dbReference type="EMBL" id="ODN70086.1"/>
    </source>
</evidence>
<name>A0A1E3H2Q2_9HYPH</name>
<dbReference type="Gene3D" id="3.40.50.2300">
    <property type="match status" value="1"/>
</dbReference>
<proteinExistence type="predicted"/>
<feature type="modified residue" description="4-aspartylphosphate" evidence="1">
    <location>
        <position position="48"/>
    </location>
</feature>
<sequence length="187" mass="20683">MLIVEDEFFLAEDLSRYFRSMGAEILGPAANVEAAERQVSHADAAVLDVDLNGQKVFPVADELVRRGTPFIFFTGREDIAIPLRFRHVGLLSKPFNHNAVFEALFSRDAAGPADDAAEDDVFAALPKLRLAALLLMKNSGAADRLVELTLEQALTVTATRDRHDNLEAWLTSLLEETYTRTGRDLLV</sequence>
<dbReference type="InterPro" id="IPR001789">
    <property type="entry name" value="Sig_transdc_resp-reg_receiver"/>
</dbReference>